<reference evidence="9 10" key="1">
    <citation type="submission" date="2019-04" db="EMBL/GenBank/DDBJ databases">
        <authorList>
            <person name="Feng G."/>
            <person name="Zhang J."/>
            <person name="Zhu H."/>
        </authorList>
    </citation>
    <scope>NUCLEOTIDE SEQUENCE [LARGE SCALE GENOMIC DNA]</scope>
    <source>
        <strain evidence="9 10">92R-1</strain>
    </source>
</reference>
<comment type="subcellular location">
    <subcellularLocation>
        <location evidence="1 7">Cell membrane</location>
        <topology evidence="1 7">Multi-pass membrane protein</topology>
    </subcellularLocation>
</comment>
<feature type="domain" description="ABC transmembrane type-1" evidence="8">
    <location>
        <begin position="128"/>
        <end position="339"/>
    </location>
</feature>
<dbReference type="Proteomes" id="UP000298337">
    <property type="component" value="Unassembled WGS sequence"/>
</dbReference>
<feature type="transmembrane region" description="Helical" evidence="7">
    <location>
        <begin position="130"/>
        <end position="153"/>
    </location>
</feature>
<keyword evidence="10" id="KW-1185">Reference proteome</keyword>
<comment type="caution">
    <text evidence="9">The sequence shown here is derived from an EMBL/GenBank/DDBJ whole genome shotgun (WGS) entry which is preliminary data.</text>
</comment>
<dbReference type="OrthoDB" id="24153at2"/>
<dbReference type="AlphaFoldDB" id="A0A4Z0PBZ6"/>
<dbReference type="SUPFAM" id="SSF161098">
    <property type="entry name" value="MetI-like"/>
    <property type="match status" value="1"/>
</dbReference>
<dbReference type="EMBL" id="SRLA01000001">
    <property type="protein sequence ID" value="TGE10166.1"/>
    <property type="molecule type" value="Genomic_DNA"/>
</dbReference>
<dbReference type="PROSITE" id="PS51257">
    <property type="entry name" value="PROKAR_LIPOPROTEIN"/>
    <property type="match status" value="1"/>
</dbReference>
<comment type="similarity">
    <text evidence="7">Belongs to the binding-protein-dependent transport system permease family.</text>
</comment>
<evidence type="ECO:0000256" key="7">
    <source>
        <dbReference type="RuleBase" id="RU363032"/>
    </source>
</evidence>
<dbReference type="PANTHER" id="PTHR43163:SF6">
    <property type="entry name" value="DIPEPTIDE TRANSPORT SYSTEM PERMEASE PROTEIN DPPB-RELATED"/>
    <property type="match status" value="1"/>
</dbReference>
<dbReference type="Gene3D" id="1.10.3720.10">
    <property type="entry name" value="MetI-like"/>
    <property type="match status" value="1"/>
</dbReference>
<evidence type="ECO:0000259" key="8">
    <source>
        <dbReference type="PROSITE" id="PS50928"/>
    </source>
</evidence>
<evidence type="ECO:0000256" key="5">
    <source>
        <dbReference type="ARBA" id="ARBA00022989"/>
    </source>
</evidence>
<dbReference type="GO" id="GO:0071916">
    <property type="term" value="F:dipeptide transmembrane transporter activity"/>
    <property type="evidence" value="ECO:0007669"/>
    <property type="project" value="TreeGrafter"/>
</dbReference>
<evidence type="ECO:0000256" key="4">
    <source>
        <dbReference type="ARBA" id="ARBA00022692"/>
    </source>
</evidence>
<evidence type="ECO:0000256" key="3">
    <source>
        <dbReference type="ARBA" id="ARBA00022475"/>
    </source>
</evidence>
<evidence type="ECO:0000256" key="2">
    <source>
        <dbReference type="ARBA" id="ARBA00022448"/>
    </source>
</evidence>
<organism evidence="9 10">
    <name type="scientific">Hymenobacter fodinae</name>
    <dbReference type="NCBI Taxonomy" id="2510796"/>
    <lineage>
        <taxon>Bacteria</taxon>
        <taxon>Pseudomonadati</taxon>
        <taxon>Bacteroidota</taxon>
        <taxon>Cytophagia</taxon>
        <taxon>Cytophagales</taxon>
        <taxon>Hymenobacteraceae</taxon>
        <taxon>Hymenobacter</taxon>
    </lineage>
</organism>
<keyword evidence="6 7" id="KW-0472">Membrane</keyword>
<feature type="transmembrane region" description="Helical" evidence="7">
    <location>
        <begin position="165"/>
        <end position="187"/>
    </location>
</feature>
<dbReference type="GO" id="GO:0005886">
    <property type="term" value="C:plasma membrane"/>
    <property type="evidence" value="ECO:0007669"/>
    <property type="project" value="UniProtKB-SubCell"/>
</dbReference>
<proteinExistence type="inferred from homology"/>
<dbReference type="InterPro" id="IPR035906">
    <property type="entry name" value="MetI-like_sf"/>
</dbReference>
<keyword evidence="4 7" id="KW-0812">Transmembrane</keyword>
<accession>A0A4Z0PBZ6</accession>
<gene>
    <name evidence="9" type="ORF">EU556_04905</name>
</gene>
<dbReference type="InterPro" id="IPR000515">
    <property type="entry name" value="MetI-like"/>
</dbReference>
<evidence type="ECO:0000256" key="1">
    <source>
        <dbReference type="ARBA" id="ARBA00004651"/>
    </source>
</evidence>
<feature type="transmembrane region" description="Helical" evidence="7">
    <location>
        <begin position="7"/>
        <end position="28"/>
    </location>
</feature>
<dbReference type="Pfam" id="PF00528">
    <property type="entry name" value="BPD_transp_1"/>
    <property type="match status" value="1"/>
</dbReference>
<keyword evidence="3" id="KW-1003">Cell membrane</keyword>
<dbReference type="PROSITE" id="PS50928">
    <property type="entry name" value="ABC_TM1"/>
    <property type="match status" value="1"/>
</dbReference>
<sequence length="354" mass="39009">MQLSRYLLLRLGKTTVAAWAIISCIFLLSRLTSGDALIRSVLDEAFTQPTITATERAQTEALLRHRFGLDMPLFYVSFSTPAGATSPTWMWHGTTNQYHRWLNSLLHGNLGHSYREDTAVTELLRRAMQYTLPLTMLAALLGVALTFELCIWLEYHPAWRSAMLSILYAVQAMPLFVIALVLLLLLANPDVLAWFPAYGLGSLGAMSPWEGGLGQYLYHMVLPLISLILVSVPGLVIQLSASMQLELHAGYVATARAKGATPRAVVRHHIFRNALLPVLPLLAELLPNLVAGSVVVEMIFALPGMGRLLAEAASTQDYPVLLGAVLLVSLARLFSQLLADVLYQWVDPRIRLSA</sequence>
<name>A0A4Z0PBZ6_9BACT</name>
<evidence type="ECO:0000313" key="9">
    <source>
        <dbReference type="EMBL" id="TGE10166.1"/>
    </source>
</evidence>
<feature type="transmembrane region" description="Helical" evidence="7">
    <location>
        <begin position="216"/>
        <end position="237"/>
    </location>
</feature>
<evidence type="ECO:0000256" key="6">
    <source>
        <dbReference type="ARBA" id="ARBA00023136"/>
    </source>
</evidence>
<dbReference type="CDD" id="cd06261">
    <property type="entry name" value="TM_PBP2"/>
    <property type="match status" value="1"/>
</dbReference>
<dbReference type="PANTHER" id="PTHR43163">
    <property type="entry name" value="DIPEPTIDE TRANSPORT SYSTEM PERMEASE PROTEIN DPPB-RELATED"/>
    <property type="match status" value="1"/>
</dbReference>
<keyword evidence="5 7" id="KW-1133">Transmembrane helix</keyword>
<keyword evidence="2 7" id="KW-0813">Transport</keyword>
<evidence type="ECO:0000313" key="10">
    <source>
        <dbReference type="Proteomes" id="UP000298337"/>
    </source>
</evidence>
<protein>
    <submittedName>
        <fullName evidence="9">ABC transporter permease</fullName>
    </submittedName>
</protein>